<dbReference type="InterPro" id="IPR011009">
    <property type="entry name" value="Kinase-like_dom_sf"/>
</dbReference>
<keyword evidence="3" id="KW-1185">Reference proteome</keyword>
<name>A0A8H5C310_9AGAR</name>
<evidence type="ECO:0000313" key="2">
    <source>
        <dbReference type="EMBL" id="KAF5334053.1"/>
    </source>
</evidence>
<reference evidence="2 3" key="1">
    <citation type="journal article" date="2020" name="ISME J.">
        <title>Uncovering the hidden diversity of litter-decomposition mechanisms in mushroom-forming fungi.</title>
        <authorList>
            <person name="Floudas D."/>
            <person name="Bentzer J."/>
            <person name="Ahren D."/>
            <person name="Johansson T."/>
            <person name="Persson P."/>
            <person name="Tunlid A."/>
        </authorList>
    </citation>
    <scope>NUCLEOTIDE SEQUENCE [LARGE SCALE GENOMIC DNA]</scope>
    <source>
        <strain evidence="2 3">CBS 291.85</strain>
    </source>
</reference>
<dbReference type="Pfam" id="PF01636">
    <property type="entry name" value="APH"/>
    <property type="match status" value="1"/>
</dbReference>
<accession>A0A8H5C310</accession>
<dbReference type="PANTHER" id="PTHR21310:SF58">
    <property type="entry name" value="AMINOGLYCOSIDE PHOSPHOTRANSFERASE DOMAIN-CONTAINING PROTEIN"/>
    <property type="match status" value="1"/>
</dbReference>
<comment type="caution">
    <text evidence="2">The sequence shown here is derived from an EMBL/GenBank/DDBJ whole genome shotgun (WGS) entry which is preliminary data.</text>
</comment>
<dbReference type="Proteomes" id="UP000559256">
    <property type="component" value="Unassembled WGS sequence"/>
</dbReference>
<dbReference type="InterPro" id="IPR002575">
    <property type="entry name" value="Aminoglycoside_PTrfase"/>
</dbReference>
<evidence type="ECO:0000259" key="1">
    <source>
        <dbReference type="Pfam" id="PF01636"/>
    </source>
</evidence>
<dbReference type="AlphaFoldDB" id="A0A8H5C310"/>
<dbReference type="InterPro" id="IPR051678">
    <property type="entry name" value="AGP_Transferase"/>
</dbReference>
<dbReference type="EMBL" id="JAACJM010000272">
    <property type="protein sequence ID" value="KAF5334053.1"/>
    <property type="molecule type" value="Genomic_DNA"/>
</dbReference>
<proteinExistence type="predicted"/>
<dbReference type="Gene3D" id="3.90.1200.10">
    <property type="match status" value="1"/>
</dbReference>
<feature type="domain" description="Aminoglycoside phosphotransferase" evidence="1">
    <location>
        <begin position="283"/>
        <end position="460"/>
    </location>
</feature>
<dbReference type="OrthoDB" id="5598852at2759"/>
<dbReference type="SUPFAM" id="SSF56112">
    <property type="entry name" value="Protein kinase-like (PK-like)"/>
    <property type="match status" value="1"/>
</dbReference>
<evidence type="ECO:0000313" key="3">
    <source>
        <dbReference type="Proteomes" id="UP000559256"/>
    </source>
</evidence>
<protein>
    <recommendedName>
        <fullName evidence="1">Aminoglycoside phosphotransferase domain-containing protein</fullName>
    </recommendedName>
</protein>
<sequence>MNDAAETPSLLKAALINGSWKDFSMCCIDRDMQLRFSEIDPMDSHFYWSLFRRIFDDWKDAFDAVDLDDKPSWPEFAASVWTLPNVVQETRCHVIRGYCGQRFEVLLKSNFQVVELSETCIQNLFKSIYDEILDLHSTSELECRYRFAAYVSNEPSASKALLMQWVKFELEANAVQALQERCILNPGLHEREFYDLTRGIITETRRLYNAVLFGGFSLADNHHVRSLDDPYLFSLLPRNWNDDPQQILDCLWDIRAASGHRAVYSRTFPLDDKRMIKYSDQGLLEETIAMELVRIKTSVPVPQALMTFVRNGQTFLVMSRLGGEALAGKSDGLSEVELAVISQELAQHVNSIRRLGALLNPSGSDSPPLMGSWFGGPLENIVFDPAPSSAFQSSDDLRYYWEQRLKRHRQIQVPESFNLVLTHGDLNPRNVMVEDGHVVGVVDWDTFGWYPDFWEIMMLTRQAKPSVGQFMTTSFLAELGTTAGAEDLCKAVSEALYYS</sequence>
<gene>
    <name evidence="2" type="ORF">D9758_017518</name>
</gene>
<organism evidence="2 3">
    <name type="scientific">Tetrapyrgos nigripes</name>
    <dbReference type="NCBI Taxonomy" id="182062"/>
    <lineage>
        <taxon>Eukaryota</taxon>
        <taxon>Fungi</taxon>
        <taxon>Dikarya</taxon>
        <taxon>Basidiomycota</taxon>
        <taxon>Agaricomycotina</taxon>
        <taxon>Agaricomycetes</taxon>
        <taxon>Agaricomycetidae</taxon>
        <taxon>Agaricales</taxon>
        <taxon>Marasmiineae</taxon>
        <taxon>Marasmiaceae</taxon>
        <taxon>Tetrapyrgos</taxon>
    </lineage>
</organism>
<dbReference type="PANTHER" id="PTHR21310">
    <property type="entry name" value="AMINOGLYCOSIDE PHOSPHOTRANSFERASE-RELATED-RELATED"/>
    <property type="match status" value="1"/>
</dbReference>